<dbReference type="EMBL" id="VJMI01013033">
    <property type="protein sequence ID" value="KAF0748750.1"/>
    <property type="molecule type" value="Genomic_DNA"/>
</dbReference>
<evidence type="ECO:0000313" key="1">
    <source>
        <dbReference type="EMBL" id="KAF0748750.1"/>
    </source>
</evidence>
<name>A0A6A5AB43_APHAT</name>
<protein>
    <submittedName>
        <fullName evidence="1">Uncharacterized protein</fullName>
    </submittedName>
</protein>
<feature type="non-terminal residue" evidence="1">
    <location>
        <position position="114"/>
    </location>
</feature>
<accession>A0A6A5AB43</accession>
<reference evidence="1 2" key="1">
    <citation type="submission" date="2019-06" db="EMBL/GenBank/DDBJ databases">
        <title>Genomics analysis of Aphanomyces spp. identifies a new class of oomycete effector associated with host adaptation.</title>
        <authorList>
            <person name="Gaulin E."/>
        </authorList>
    </citation>
    <scope>NUCLEOTIDE SEQUENCE [LARGE SCALE GENOMIC DNA]</scope>
    <source>
        <strain evidence="1 2">E</strain>
    </source>
</reference>
<organism evidence="1 2">
    <name type="scientific">Aphanomyces astaci</name>
    <name type="common">Crayfish plague agent</name>
    <dbReference type="NCBI Taxonomy" id="112090"/>
    <lineage>
        <taxon>Eukaryota</taxon>
        <taxon>Sar</taxon>
        <taxon>Stramenopiles</taxon>
        <taxon>Oomycota</taxon>
        <taxon>Saprolegniomycetes</taxon>
        <taxon>Saprolegniales</taxon>
        <taxon>Verrucalvaceae</taxon>
        <taxon>Aphanomyces</taxon>
    </lineage>
</organism>
<proteinExistence type="predicted"/>
<dbReference type="Proteomes" id="UP000469452">
    <property type="component" value="Unassembled WGS sequence"/>
</dbReference>
<gene>
    <name evidence="1" type="ORF">AaE_007262</name>
</gene>
<dbReference type="AlphaFoldDB" id="A0A6A5AB43"/>
<comment type="caution">
    <text evidence="1">The sequence shown here is derived from an EMBL/GenBank/DDBJ whole genome shotgun (WGS) entry which is preliminary data.</text>
</comment>
<sequence length="114" mass="12731">MQDIQFENVPATAMKREGARVQRQQRVLDDVAPHDNLSGRFYIPLDQQPRFSMQFLVGTVGVVIADAPPALHVHDVVTDRVQPVERRSRSGMADVPNVAVEKAPQRVAQDVEGY</sequence>
<evidence type="ECO:0000313" key="2">
    <source>
        <dbReference type="Proteomes" id="UP000469452"/>
    </source>
</evidence>